<evidence type="ECO:0000313" key="1">
    <source>
        <dbReference type="EMBL" id="KAK0571996.1"/>
    </source>
</evidence>
<sequence length="183" mass="21490">MIPVASIRKMSNQESRGKGLVEHLVPEEVGFQSDKERQCCKEINNCGFASADYDQIQRLWLPRNMSLRGNYKNFFNLIYDCFLVLCGKELEILCVTFWRVWCGRNSFVHERKSPDVAEAFNWSHGFLLDFQKKSPLSARLAVRNFVENFKWNPPEQGRLGEDNFWIEDFPQNVQKEVETDMLI</sequence>
<name>A0AA39RDM8_ACESA</name>
<organism evidence="1 2">
    <name type="scientific">Acer saccharum</name>
    <name type="common">Sugar maple</name>
    <dbReference type="NCBI Taxonomy" id="4024"/>
    <lineage>
        <taxon>Eukaryota</taxon>
        <taxon>Viridiplantae</taxon>
        <taxon>Streptophyta</taxon>
        <taxon>Embryophyta</taxon>
        <taxon>Tracheophyta</taxon>
        <taxon>Spermatophyta</taxon>
        <taxon>Magnoliopsida</taxon>
        <taxon>eudicotyledons</taxon>
        <taxon>Gunneridae</taxon>
        <taxon>Pentapetalae</taxon>
        <taxon>rosids</taxon>
        <taxon>malvids</taxon>
        <taxon>Sapindales</taxon>
        <taxon>Sapindaceae</taxon>
        <taxon>Hippocastanoideae</taxon>
        <taxon>Acereae</taxon>
        <taxon>Acer</taxon>
    </lineage>
</organism>
<reference evidence="1" key="2">
    <citation type="submission" date="2023-06" db="EMBL/GenBank/DDBJ databases">
        <authorList>
            <person name="Swenson N.G."/>
            <person name="Wegrzyn J.L."/>
            <person name="Mcevoy S.L."/>
        </authorList>
    </citation>
    <scope>NUCLEOTIDE SEQUENCE</scope>
    <source>
        <strain evidence="1">NS2018</strain>
        <tissue evidence="1">Leaf</tissue>
    </source>
</reference>
<protein>
    <submittedName>
        <fullName evidence="1">Uncharacterized protein</fullName>
    </submittedName>
</protein>
<accession>A0AA39RDM8</accession>
<reference evidence="1" key="1">
    <citation type="journal article" date="2022" name="Plant J.">
        <title>Strategies of tolerance reflected in two North American maple genomes.</title>
        <authorList>
            <person name="McEvoy S.L."/>
            <person name="Sezen U.U."/>
            <person name="Trouern-Trend A."/>
            <person name="McMahon S.M."/>
            <person name="Schaberg P.G."/>
            <person name="Yang J."/>
            <person name="Wegrzyn J.L."/>
            <person name="Swenson N.G."/>
        </authorList>
    </citation>
    <scope>NUCLEOTIDE SEQUENCE</scope>
    <source>
        <strain evidence="1">NS2018</strain>
    </source>
</reference>
<proteinExistence type="predicted"/>
<gene>
    <name evidence="1" type="ORF">LWI29_024596</name>
</gene>
<dbReference type="EMBL" id="JAUESC010000388">
    <property type="protein sequence ID" value="KAK0571996.1"/>
    <property type="molecule type" value="Genomic_DNA"/>
</dbReference>
<keyword evidence="2" id="KW-1185">Reference proteome</keyword>
<dbReference type="Proteomes" id="UP001168877">
    <property type="component" value="Unassembled WGS sequence"/>
</dbReference>
<comment type="caution">
    <text evidence="1">The sequence shown here is derived from an EMBL/GenBank/DDBJ whole genome shotgun (WGS) entry which is preliminary data.</text>
</comment>
<evidence type="ECO:0000313" key="2">
    <source>
        <dbReference type="Proteomes" id="UP001168877"/>
    </source>
</evidence>
<dbReference type="AlphaFoldDB" id="A0AA39RDM8"/>